<dbReference type="EMBL" id="BMAV01015746">
    <property type="protein sequence ID" value="GFY65906.1"/>
    <property type="molecule type" value="Genomic_DNA"/>
</dbReference>
<evidence type="ECO:0000313" key="1">
    <source>
        <dbReference type="EMBL" id="GFY65906.1"/>
    </source>
</evidence>
<protein>
    <submittedName>
        <fullName evidence="1">Uncharacterized protein</fullName>
    </submittedName>
</protein>
<dbReference type="AlphaFoldDB" id="A0A8X6Y4I4"/>
<accession>A0A8X6Y4I4</accession>
<name>A0A8X6Y4I4_9ARAC</name>
<proteinExistence type="predicted"/>
<evidence type="ECO:0000313" key="2">
    <source>
        <dbReference type="Proteomes" id="UP000886998"/>
    </source>
</evidence>
<comment type="caution">
    <text evidence="1">The sequence shown here is derived from an EMBL/GenBank/DDBJ whole genome shotgun (WGS) entry which is preliminary data.</text>
</comment>
<gene>
    <name evidence="1" type="ORF">TNIN_172531</name>
</gene>
<keyword evidence="2" id="KW-1185">Reference proteome</keyword>
<organism evidence="1 2">
    <name type="scientific">Trichonephila inaurata madagascariensis</name>
    <dbReference type="NCBI Taxonomy" id="2747483"/>
    <lineage>
        <taxon>Eukaryota</taxon>
        <taxon>Metazoa</taxon>
        <taxon>Ecdysozoa</taxon>
        <taxon>Arthropoda</taxon>
        <taxon>Chelicerata</taxon>
        <taxon>Arachnida</taxon>
        <taxon>Araneae</taxon>
        <taxon>Araneomorphae</taxon>
        <taxon>Entelegynae</taxon>
        <taxon>Araneoidea</taxon>
        <taxon>Nephilidae</taxon>
        <taxon>Trichonephila</taxon>
        <taxon>Trichonephila inaurata</taxon>
    </lineage>
</organism>
<reference evidence="1" key="1">
    <citation type="submission" date="2020-08" db="EMBL/GenBank/DDBJ databases">
        <title>Multicomponent nature underlies the extraordinary mechanical properties of spider dragline silk.</title>
        <authorList>
            <person name="Kono N."/>
            <person name="Nakamura H."/>
            <person name="Mori M."/>
            <person name="Yoshida Y."/>
            <person name="Ohtoshi R."/>
            <person name="Malay A.D."/>
            <person name="Moran D.A.P."/>
            <person name="Tomita M."/>
            <person name="Numata K."/>
            <person name="Arakawa K."/>
        </authorList>
    </citation>
    <scope>NUCLEOTIDE SEQUENCE</scope>
</reference>
<dbReference type="Proteomes" id="UP000886998">
    <property type="component" value="Unassembled WGS sequence"/>
</dbReference>
<sequence length="77" mass="8636">MASKQFENSMKDKSYELMDVLLKEIEPFTSYGGKIGVLNTTGVIDDHGLEKFLYTSPTLHLGSMEILSHRNDGCKKP</sequence>